<evidence type="ECO:0000256" key="8">
    <source>
        <dbReference type="ARBA" id="ARBA00061603"/>
    </source>
</evidence>
<dbReference type="STRING" id="59729.ENSTGUP00000012557"/>
<reference evidence="10" key="2">
    <citation type="submission" date="2025-08" db="UniProtKB">
        <authorList>
            <consortium name="Ensembl"/>
        </authorList>
    </citation>
    <scope>IDENTIFICATION</scope>
</reference>
<keyword evidence="6" id="KW-0539">Nucleus</keyword>
<dbReference type="GO" id="GO:0007346">
    <property type="term" value="P:regulation of mitotic cell cycle"/>
    <property type="evidence" value="ECO:0007669"/>
    <property type="project" value="Ensembl"/>
</dbReference>
<evidence type="ECO:0000256" key="9">
    <source>
        <dbReference type="SAM" id="MobiDB-lite"/>
    </source>
</evidence>
<organism evidence="10 11">
    <name type="scientific">Taeniopygia guttata</name>
    <name type="common">Zebra finch</name>
    <name type="synonym">Poephila guttata</name>
    <dbReference type="NCBI Taxonomy" id="59729"/>
    <lineage>
        <taxon>Eukaryota</taxon>
        <taxon>Metazoa</taxon>
        <taxon>Chordata</taxon>
        <taxon>Craniata</taxon>
        <taxon>Vertebrata</taxon>
        <taxon>Euteleostomi</taxon>
        <taxon>Archelosauria</taxon>
        <taxon>Archosauria</taxon>
        <taxon>Dinosauria</taxon>
        <taxon>Saurischia</taxon>
        <taxon>Theropoda</taxon>
        <taxon>Coelurosauria</taxon>
        <taxon>Aves</taxon>
        <taxon>Neognathae</taxon>
        <taxon>Neoaves</taxon>
        <taxon>Telluraves</taxon>
        <taxon>Australaves</taxon>
        <taxon>Passeriformes</taxon>
        <taxon>Passeroidea</taxon>
        <taxon>Estrildidae</taxon>
        <taxon>Estrildinae</taxon>
        <taxon>Taeniopygia</taxon>
    </lineage>
</organism>
<evidence type="ECO:0000256" key="3">
    <source>
        <dbReference type="ARBA" id="ARBA00022490"/>
    </source>
</evidence>
<dbReference type="InterPro" id="IPR019355">
    <property type="entry name" value="Cell_cycle_regulator_Mat89Bb"/>
</dbReference>
<dbReference type="FunCoup" id="H0ZPM5">
    <property type="interactions" value="589"/>
</dbReference>
<evidence type="ECO:0000313" key="10">
    <source>
        <dbReference type="Ensembl" id="ENSTGUP00000012557.2"/>
    </source>
</evidence>
<comment type="similarity">
    <text evidence="8">Belongs to the Integrator subunit 13 family.</text>
</comment>
<feature type="compositionally biased region" description="Low complexity" evidence="9">
    <location>
        <begin position="32"/>
        <end position="48"/>
    </location>
</feature>
<dbReference type="GO" id="GO:0140297">
    <property type="term" value="F:DNA-binding transcription factor binding"/>
    <property type="evidence" value="ECO:0007669"/>
    <property type="project" value="Ensembl"/>
</dbReference>
<dbReference type="GO" id="GO:0007052">
    <property type="term" value="P:mitotic spindle organization"/>
    <property type="evidence" value="ECO:0007669"/>
    <property type="project" value="Ensembl"/>
</dbReference>
<dbReference type="GO" id="GO:0005737">
    <property type="term" value="C:cytoplasm"/>
    <property type="evidence" value="ECO:0007669"/>
    <property type="project" value="UniProtKB-SubCell"/>
</dbReference>
<evidence type="ECO:0000256" key="6">
    <source>
        <dbReference type="ARBA" id="ARBA00023242"/>
    </source>
</evidence>
<feature type="region of interest" description="Disordered" evidence="9">
    <location>
        <begin position="790"/>
        <end position="860"/>
    </location>
</feature>
<dbReference type="InParanoid" id="H0ZPM5"/>
<evidence type="ECO:0000256" key="7">
    <source>
        <dbReference type="ARBA" id="ARBA00023306"/>
    </source>
</evidence>
<reference evidence="10" key="3">
    <citation type="submission" date="2025-09" db="UniProtKB">
        <authorList>
            <consortium name="Ensembl"/>
        </authorList>
    </citation>
    <scope>IDENTIFICATION</scope>
</reference>
<feature type="compositionally biased region" description="Low complexity" evidence="9">
    <location>
        <begin position="183"/>
        <end position="198"/>
    </location>
</feature>
<evidence type="ECO:0000313" key="11">
    <source>
        <dbReference type="Proteomes" id="UP000007754"/>
    </source>
</evidence>
<evidence type="ECO:0000256" key="1">
    <source>
        <dbReference type="ARBA" id="ARBA00004123"/>
    </source>
</evidence>
<comment type="subcellular location">
    <subcellularLocation>
        <location evidence="2">Cytoplasm</location>
    </subcellularLocation>
    <subcellularLocation>
        <location evidence="1">Nucleus</location>
    </subcellularLocation>
</comment>
<feature type="compositionally biased region" description="Low complexity" evidence="9">
    <location>
        <begin position="55"/>
        <end position="83"/>
    </location>
</feature>
<dbReference type="PANTHER" id="PTHR12955">
    <property type="entry name" value="SARCOMA ANTIGEN NY-SAR-95-RELATED"/>
    <property type="match status" value="1"/>
</dbReference>
<feature type="compositionally biased region" description="Gly residues" evidence="9">
    <location>
        <begin position="127"/>
        <end position="138"/>
    </location>
</feature>
<keyword evidence="4" id="KW-0132">Cell division</keyword>
<evidence type="ECO:0000256" key="5">
    <source>
        <dbReference type="ARBA" id="ARBA00022776"/>
    </source>
</evidence>
<feature type="compositionally biased region" description="Low complexity" evidence="9">
    <location>
        <begin position="111"/>
        <end position="125"/>
    </location>
</feature>
<dbReference type="GO" id="GO:0032039">
    <property type="term" value="C:integrator complex"/>
    <property type="evidence" value="ECO:0007669"/>
    <property type="project" value="Ensembl"/>
</dbReference>
<keyword evidence="3" id="KW-0963">Cytoplasm</keyword>
<dbReference type="Proteomes" id="UP000007754">
    <property type="component" value="Chromosome 1A"/>
</dbReference>
<name>H0ZPM5_TAEGU</name>
<dbReference type="Ensembl" id="ENSTGUT00000012696.2">
    <property type="protein sequence ID" value="ENSTGUP00000012557.2"/>
    <property type="gene ID" value="ENSTGUG00000012188.2"/>
</dbReference>
<feature type="compositionally biased region" description="Basic and acidic residues" evidence="9">
    <location>
        <begin position="790"/>
        <end position="850"/>
    </location>
</feature>
<dbReference type="GO" id="GO:0051301">
    <property type="term" value="P:cell division"/>
    <property type="evidence" value="ECO:0007669"/>
    <property type="project" value="UniProtKB-KW"/>
</dbReference>
<dbReference type="HOGENOM" id="CLU_012654_1_0_1"/>
<dbReference type="Pfam" id="PF10221">
    <property type="entry name" value="Mat89Bb"/>
    <property type="match status" value="1"/>
</dbReference>
<dbReference type="GO" id="GO:0051642">
    <property type="term" value="P:centrosome localization"/>
    <property type="evidence" value="ECO:0007669"/>
    <property type="project" value="Ensembl"/>
</dbReference>
<dbReference type="AlphaFoldDB" id="H0ZPM5"/>
<feature type="region of interest" description="Disordered" evidence="9">
    <location>
        <begin position="103"/>
        <end position="224"/>
    </location>
</feature>
<feature type="region of interest" description="Disordered" evidence="9">
    <location>
        <begin position="21"/>
        <end position="84"/>
    </location>
</feature>
<sequence length="932" mass="103653">MFVKMHKRCEVFGDREAFCGPAPARRSRENTAAAAGPAHRASRALARPRAPPPSVRAAQGRAGRPPRAGPAWAAGAGRAAGPCRPRHVGRVIPAGRCGPGKCGQGPGAPPGGAAVPAAPVAARGPRGLRGGRSGGGSGRLSHPRGRRARRPDPGPALPAEPPEEGEQSAAGTWRAPGRRRPRLAPSRAPRGPRPSSSSERGRGRGRARRGAGPGLLQHRRSRPRKKMRIFSESHKTVFVVDHCPYMAESCRQHVEFDMLVKNRTQGIIPLAPISKSLWTCSVESSMEYCRIMYDIFPFKKLVNFIVSDSGAHVLNSWTQEDQNLQELMAALAAVGPPNPRADPECCSILHGLVAAVEALCKITEYQHEARTTLMENAERVGNRGRIICITNAKSDSHVRMLEDCVQETIHEHNKLAANSDHLMQIQKCELVLIHTYPVGEDSLVSDRPKKELSPVLTSEVHSVRAGRHLATKLNLLVQQHFDLASTTITNIPMKEEQHANTSANYDVELLHHKEAHVDFLKSGDNHVGGNSREGTFKETVTLKWCTPRTNSVELHYCTGAYRISPVDVNSRPSSCLTNFLLNGRSVLLEQPRKSGSKVISHMLSSHGGEIFLHVLSSSRSILEDPPSISEGCGGRVTDYRITDFGEFMRENRLTPFLEPRYKMDGSLEIPLERAKDQLEKHTRYWPMIISQTTIFNMQAVVPLASVIVKETMTDEDVLNCQKTIYNLVDMERKNDPLPISTVGTRGKGPKRDEQYRIMWNELETLVRAHINNSDKHQRVLECLMACRSKPPEEEERKKRGRKREDKEDKSEKLGKDYESDKPWQESERLKGLLDREKEELAEAEVIKDSPDSPEPPNKKPLITMDEMPTVEKAKGPMSLLSLWSNRINTANSRKHQEFIGRLNSVNNKAELYQHLKEENGMETTENGKAGRQ</sequence>
<gene>
    <name evidence="10" type="primary">INTS13</name>
</gene>
<dbReference type="GO" id="GO:0160240">
    <property type="term" value="P:RNA polymerase II transcription initiation surveillance"/>
    <property type="evidence" value="ECO:0007669"/>
    <property type="project" value="Ensembl"/>
</dbReference>
<keyword evidence="5" id="KW-0498">Mitosis</keyword>
<proteinExistence type="inferred from homology"/>
<dbReference type="GO" id="GO:0016180">
    <property type="term" value="P:snRNA processing"/>
    <property type="evidence" value="ECO:0007669"/>
    <property type="project" value="Ensembl"/>
</dbReference>
<dbReference type="GO" id="GO:0016604">
    <property type="term" value="C:nuclear body"/>
    <property type="evidence" value="ECO:0007669"/>
    <property type="project" value="Ensembl"/>
</dbReference>
<dbReference type="OMA" id="NCTAMHR"/>
<reference evidence="10 11" key="1">
    <citation type="journal article" date="2010" name="Nature">
        <title>The genome of a songbird.</title>
        <authorList>
            <person name="Warren W.C."/>
            <person name="Clayton D.F."/>
            <person name="Ellegren H."/>
            <person name="Arnold A.P."/>
            <person name="Hillier L.W."/>
            <person name="Kunstner A."/>
            <person name="Searle S."/>
            <person name="White S."/>
            <person name="Vilella A.J."/>
            <person name="Fairley S."/>
            <person name="Heger A."/>
            <person name="Kong L."/>
            <person name="Ponting C.P."/>
            <person name="Jarvis E.D."/>
            <person name="Mello C.V."/>
            <person name="Minx P."/>
            <person name="Lovell P."/>
            <person name="Velho T.A."/>
            <person name="Ferris M."/>
            <person name="Balakrishnan C.N."/>
            <person name="Sinha S."/>
            <person name="Blatti C."/>
            <person name="London S.E."/>
            <person name="Li Y."/>
            <person name="Lin Y.C."/>
            <person name="George J."/>
            <person name="Sweedler J."/>
            <person name="Southey B."/>
            <person name="Gunaratne P."/>
            <person name="Watson M."/>
            <person name="Nam K."/>
            <person name="Backstrom N."/>
            <person name="Smeds L."/>
            <person name="Nabholz B."/>
            <person name="Itoh Y."/>
            <person name="Whitney O."/>
            <person name="Pfenning A.R."/>
            <person name="Howard J."/>
            <person name="Volker M."/>
            <person name="Skinner B.M."/>
            <person name="Griffin D.K."/>
            <person name="Ye L."/>
            <person name="McLaren W.M."/>
            <person name="Flicek P."/>
            <person name="Quesada V."/>
            <person name="Velasco G."/>
            <person name="Lopez-Otin C."/>
            <person name="Puente X.S."/>
            <person name="Olender T."/>
            <person name="Lancet D."/>
            <person name="Smit A.F."/>
            <person name="Hubley R."/>
            <person name="Konkel M.K."/>
            <person name="Walker J.A."/>
            <person name="Batzer M.A."/>
            <person name="Gu W."/>
            <person name="Pollock D.D."/>
            <person name="Chen L."/>
            <person name="Cheng Z."/>
            <person name="Eichler E.E."/>
            <person name="Stapley J."/>
            <person name="Slate J."/>
            <person name="Ekblom R."/>
            <person name="Birkhead T."/>
            <person name="Burke T."/>
            <person name="Burt D."/>
            <person name="Scharff C."/>
            <person name="Adam I."/>
            <person name="Richard H."/>
            <person name="Sultan M."/>
            <person name="Soldatov A."/>
            <person name="Lehrach H."/>
            <person name="Edwards S.V."/>
            <person name="Yang S.P."/>
            <person name="Li X."/>
            <person name="Graves T."/>
            <person name="Fulton L."/>
            <person name="Nelson J."/>
            <person name="Chinwalla A."/>
            <person name="Hou S."/>
            <person name="Mardis E.R."/>
            <person name="Wilson R.K."/>
        </authorList>
    </citation>
    <scope>NUCLEOTIDE SEQUENCE [LARGE SCALE GENOMIC DNA]</scope>
</reference>
<dbReference type="GeneTree" id="ENSGT00390000002793"/>
<keyword evidence="11" id="KW-1185">Reference proteome</keyword>
<protein>
    <submittedName>
        <fullName evidence="10">Integrator complex subunit 13</fullName>
    </submittedName>
</protein>
<evidence type="ECO:0000256" key="2">
    <source>
        <dbReference type="ARBA" id="ARBA00004496"/>
    </source>
</evidence>
<dbReference type="PANTHER" id="PTHR12955:SF1">
    <property type="entry name" value="INTEGRATOR COMPLEX SUBUNIT 13"/>
    <property type="match status" value="1"/>
</dbReference>
<accession>H0ZPM5</accession>
<dbReference type="GO" id="GO:0160232">
    <property type="term" value="C:INTAC complex"/>
    <property type="evidence" value="ECO:0007669"/>
    <property type="project" value="Ensembl"/>
</dbReference>
<keyword evidence="7" id="KW-0131">Cell cycle</keyword>
<evidence type="ECO:0000256" key="4">
    <source>
        <dbReference type="ARBA" id="ARBA00022618"/>
    </source>
</evidence>
<dbReference type="GO" id="GO:0090435">
    <property type="term" value="P:protein localization to nuclear envelope"/>
    <property type="evidence" value="ECO:0007669"/>
    <property type="project" value="Ensembl"/>
</dbReference>